<keyword evidence="3" id="KW-0732">Signal</keyword>
<organism evidence="4 5">
    <name type="scientific">Peronospora belbahrii</name>
    <dbReference type="NCBI Taxonomy" id="622444"/>
    <lineage>
        <taxon>Eukaryota</taxon>
        <taxon>Sar</taxon>
        <taxon>Stramenopiles</taxon>
        <taxon>Oomycota</taxon>
        <taxon>Peronosporomycetes</taxon>
        <taxon>Peronosporales</taxon>
        <taxon>Peronosporaceae</taxon>
        <taxon>Peronospora</taxon>
    </lineage>
</organism>
<evidence type="ECO:0000313" key="4">
    <source>
        <dbReference type="EMBL" id="CAH0481925.1"/>
    </source>
</evidence>
<feature type="region of interest" description="Disordered" evidence="1">
    <location>
        <begin position="369"/>
        <end position="418"/>
    </location>
</feature>
<evidence type="ECO:0008006" key="6">
    <source>
        <dbReference type="Google" id="ProtNLM"/>
    </source>
</evidence>
<feature type="compositionally biased region" description="Low complexity" evidence="1">
    <location>
        <begin position="159"/>
        <end position="172"/>
    </location>
</feature>
<accession>A0AAU9L8N4</accession>
<feature type="compositionally biased region" description="Acidic residues" evidence="1">
    <location>
        <begin position="371"/>
        <end position="397"/>
    </location>
</feature>
<feature type="compositionally biased region" description="Basic and acidic residues" evidence="1">
    <location>
        <begin position="230"/>
        <end position="241"/>
    </location>
</feature>
<dbReference type="AlphaFoldDB" id="A0AAU9L8N4"/>
<feature type="region of interest" description="Disordered" evidence="1">
    <location>
        <begin position="149"/>
        <end position="253"/>
    </location>
</feature>
<evidence type="ECO:0000256" key="1">
    <source>
        <dbReference type="SAM" id="MobiDB-lite"/>
    </source>
</evidence>
<name>A0AAU9L8N4_9STRA</name>
<evidence type="ECO:0000256" key="2">
    <source>
        <dbReference type="SAM" id="Phobius"/>
    </source>
</evidence>
<feature type="chain" id="PRO_5044020972" description="SRCR domain-containing protein" evidence="3">
    <location>
        <begin position="20"/>
        <end position="437"/>
    </location>
</feature>
<dbReference type="EMBL" id="CAKKTJ010000331">
    <property type="protein sequence ID" value="CAH0481925.1"/>
    <property type="molecule type" value="Genomic_DNA"/>
</dbReference>
<feature type="transmembrane region" description="Helical" evidence="2">
    <location>
        <begin position="343"/>
        <end position="363"/>
    </location>
</feature>
<gene>
    <name evidence="4" type="ORF">PBS003_LOCUS8525</name>
</gene>
<sequence>MMSRYFWLCIVLSASYAVAVEVSVCQDATYDISVDVKTLCAGAGSKPTGWNCPKAGDVAVVDCLSTLASFKSGSCVAPEDAVCEVVNGNTWGCVLPSVGCNHTLTEKVVSCETWDYSGDMSGDSFGSFDGNEDYDESWFMKTTELSKLTNCESNPTPAPITSTPKATPAPTTTTPPAPKTTTPKATLAPTTTTPSAPKTATPKATTAPTTATPKATPSPTTRTTTSADSKGCEKEEEKEASKLTATGDKVTDTEIKEQTSIPLLCLTQTVMPESTLTSTNNSKPVLAKCNESLSDISDVGTKGNNKETKLEDKNSRAGNSAVVTFAAADVAHYGKLSDEMLEGIAAVVAFAAVVVAAILIVYIKKRHMKEDELEEEEEENADDEDENEEDEDSEGEFQESSLLAPPTPGVTAGTVATTPAAATAKATLPMITPHTSA</sequence>
<reference evidence="4" key="1">
    <citation type="submission" date="2021-11" db="EMBL/GenBank/DDBJ databases">
        <authorList>
            <person name="Islam A."/>
            <person name="Islam S."/>
            <person name="Flora M.S."/>
            <person name="Rahman M."/>
            <person name="Ziaur R.M."/>
            <person name="Epstein J.H."/>
            <person name="Hassan M."/>
            <person name="Klassen M."/>
            <person name="Woodard K."/>
            <person name="Webb A."/>
            <person name="Webby R.J."/>
            <person name="El Zowalaty M.E."/>
        </authorList>
    </citation>
    <scope>NUCLEOTIDE SEQUENCE</scope>
    <source>
        <strain evidence="4">Pbs3</strain>
    </source>
</reference>
<keyword evidence="2" id="KW-1133">Transmembrane helix</keyword>
<dbReference type="Proteomes" id="UP001160483">
    <property type="component" value="Unassembled WGS sequence"/>
</dbReference>
<feature type="signal peptide" evidence="3">
    <location>
        <begin position="1"/>
        <end position="19"/>
    </location>
</feature>
<protein>
    <recommendedName>
        <fullName evidence="6">SRCR domain-containing protein</fullName>
    </recommendedName>
</protein>
<proteinExistence type="predicted"/>
<evidence type="ECO:0000313" key="5">
    <source>
        <dbReference type="Proteomes" id="UP001160483"/>
    </source>
</evidence>
<feature type="compositionally biased region" description="Low complexity" evidence="1">
    <location>
        <begin position="409"/>
        <end position="418"/>
    </location>
</feature>
<evidence type="ECO:0000256" key="3">
    <source>
        <dbReference type="SAM" id="SignalP"/>
    </source>
</evidence>
<feature type="compositionally biased region" description="Low complexity" evidence="1">
    <location>
        <begin position="179"/>
        <end position="227"/>
    </location>
</feature>
<keyword evidence="2" id="KW-0472">Membrane</keyword>
<keyword evidence="2" id="KW-0812">Transmembrane</keyword>
<comment type="caution">
    <text evidence="4">The sequence shown here is derived from an EMBL/GenBank/DDBJ whole genome shotgun (WGS) entry which is preliminary data.</text>
</comment>